<comment type="caution">
    <text evidence="1">The sequence shown here is derived from an EMBL/GenBank/DDBJ whole genome shotgun (WGS) entry which is preliminary data.</text>
</comment>
<evidence type="ECO:0000313" key="2">
    <source>
        <dbReference type="Proteomes" id="UP000033934"/>
    </source>
</evidence>
<evidence type="ECO:0000313" key="1">
    <source>
        <dbReference type="EMBL" id="KKQ86463.1"/>
    </source>
</evidence>
<proteinExistence type="predicted"/>
<dbReference type="AlphaFoldDB" id="A0A0G0L3A6"/>
<gene>
    <name evidence="1" type="ORF">UT11_C0070G0014</name>
</gene>
<protein>
    <submittedName>
        <fullName evidence="1">Uncharacterized protein</fullName>
    </submittedName>
</protein>
<reference evidence="1 2" key="1">
    <citation type="journal article" date="2015" name="Nature">
        <title>rRNA introns, odd ribosomes, and small enigmatic genomes across a large radiation of phyla.</title>
        <authorList>
            <person name="Brown C.T."/>
            <person name="Hug L.A."/>
            <person name="Thomas B.C."/>
            <person name="Sharon I."/>
            <person name="Castelle C.J."/>
            <person name="Singh A."/>
            <person name="Wilkins M.J."/>
            <person name="Williams K.H."/>
            <person name="Banfield J.F."/>
        </authorList>
    </citation>
    <scope>NUCLEOTIDE SEQUENCE [LARGE SCALE GENOMIC DNA]</scope>
</reference>
<accession>A0A0G0L3A6</accession>
<organism evidence="1 2">
    <name type="scientific">Berkelbacteria bacterium GW2011_GWA2_38_9</name>
    <dbReference type="NCBI Taxonomy" id="1618334"/>
    <lineage>
        <taxon>Bacteria</taxon>
        <taxon>Candidatus Berkelbacteria</taxon>
    </lineage>
</organism>
<name>A0A0G0L3A6_9BACT</name>
<dbReference type="Proteomes" id="UP000033934">
    <property type="component" value="Unassembled WGS sequence"/>
</dbReference>
<dbReference type="EMBL" id="LBVO01000070">
    <property type="protein sequence ID" value="KKQ86463.1"/>
    <property type="molecule type" value="Genomic_DNA"/>
</dbReference>
<sequence length="68" mass="8224">MEYKIQEINQIQAWPRSEQYMTTVFLNMLRQIRLRRQLEQSLEHEAIGVIQQLPQSRLSQELGSDYFL</sequence>